<dbReference type="Pfam" id="PF06444">
    <property type="entry name" value="NADH_dehy_S2_C"/>
    <property type="match status" value="1"/>
</dbReference>
<reference evidence="20" key="1">
    <citation type="submission" date="2014-06" db="EMBL/GenBank/DDBJ databases">
        <title>The complete mitochondrial genome of Peltocephalus dumerilianus.</title>
        <authorList>
            <person name="Yamada C."/>
            <person name="Shibata H."/>
            <person name="Kumazawa Y."/>
        </authorList>
    </citation>
    <scope>NUCLEOTIDE SEQUENCE</scope>
    <source>
        <strain evidence="20">Pdum1</strain>
    </source>
</reference>
<sequence>MNPNIYPALLINLLIGPIVTMSSSHSIVMWCGLEINSLSMVPLIAKPHHPRATEAAIKYFLIQVTASYILLFSIVTNTWHQGQWDIQSLTNTISQMALTLSMAIKLALAPFHLWFPEVLQGSTMTIALLLSTWQKVAPLTILMQCIQNLNPTILILIGISSTLAGGLGGLNQTQLRKIMAFSSIAHMGWLVSIMPYSTEISLLTFYIYITMTLTMFLMINTMKTNNFTTLMTSWTKIPPMNLFMMLTLMSLAGLPPLTGFGPKWLIIQELTKQHLTATATILALTSLLNLFFYLRISYYATITLCPNTTNSSQQWRHNTLNPTNLLAPATAMTTLLLPLMPMMMSTM</sequence>
<evidence type="ECO:0000256" key="3">
    <source>
        <dbReference type="ARBA" id="ARBA00012944"/>
    </source>
</evidence>
<dbReference type="PRINTS" id="PR01436">
    <property type="entry name" value="NADHDHGNASE2"/>
</dbReference>
<feature type="domain" description="NADH dehydrogenase subunit 2 C-terminal" evidence="19">
    <location>
        <begin position="290"/>
        <end position="344"/>
    </location>
</feature>
<feature type="transmembrane region" description="Helical" evidence="17">
    <location>
        <begin position="203"/>
        <end position="221"/>
    </location>
</feature>
<evidence type="ECO:0000256" key="10">
    <source>
        <dbReference type="ARBA" id="ARBA00022982"/>
    </source>
</evidence>
<evidence type="ECO:0000256" key="11">
    <source>
        <dbReference type="ARBA" id="ARBA00022989"/>
    </source>
</evidence>
<evidence type="ECO:0000256" key="9">
    <source>
        <dbReference type="ARBA" id="ARBA00022967"/>
    </source>
</evidence>
<evidence type="ECO:0000256" key="15">
    <source>
        <dbReference type="ARBA" id="ARBA00023136"/>
    </source>
</evidence>
<dbReference type="InterPro" id="IPR050175">
    <property type="entry name" value="Complex_I_Subunit_2"/>
</dbReference>
<comment type="subcellular location">
    <subcellularLocation>
        <location evidence="1 17">Mitochondrion inner membrane</location>
        <topology evidence="1 17">Multi-pass membrane protein</topology>
    </subcellularLocation>
</comment>
<feature type="transmembrane region" description="Helical" evidence="17">
    <location>
        <begin position="325"/>
        <end position="344"/>
    </location>
</feature>
<geneLocation type="mitochondrion" evidence="20"/>
<dbReference type="AlphaFoldDB" id="A0A1Z4EAV3"/>
<keyword evidence="10 17" id="KW-0249">Electron transport</keyword>
<evidence type="ECO:0000256" key="17">
    <source>
        <dbReference type="RuleBase" id="RU003403"/>
    </source>
</evidence>
<dbReference type="GO" id="GO:0008137">
    <property type="term" value="F:NADH dehydrogenase (ubiquinone) activity"/>
    <property type="evidence" value="ECO:0007669"/>
    <property type="project" value="UniProtKB-EC"/>
</dbReference>
<evidence type="ECO:0000259" key="19">
    <source>
        <dbReference type="Pfam" id="PF06444"/>
    </source>
</evidence>
<dbReference type="GO" id="GO:0005743">
    <property type="term" value="C:mitochondrial inner membrane"/>
    <property type="evidence" value="ECO:0007669"/>
    <property type="project" value="UniProtKB-SubCell"/>
</dbReference>
<dbReference type="Pfam" id="PF00361">
    <property type="entry name" value="Proton_antipo_M"/>
    <property type="match status" value="1"/>
</dbReference>
<evidence type="ECO:0000256" key="6">
    <source>
        <dbReference type="ARBA" id="ARBA00022660"/>
    </source>
</evidence>
<keyword evidence="14 17" id="KW-0496">Mitochondrion</keyword>
<evidence type="ECO:0000313" key="20">
    <source>
        <dbReference type="EMBL" id="BAX90080.1"/>
    </source>
</evidence>
<dbReference type="EMBL" id="AB970731">
    <property type="protein sequence ID" value="BAX90080.1"/>
    <property type="molecule type" value="Genomic_DNA"/>
</dbReference>
<feature type="transmembrane region" description="Helical" evidence="17">
    <location>
        <begin position="178"/>
        <end position="197"/>
    </location>
</feature>
<keyword evidence="11 17" id="KW-1133">Transmembrane helix</keyword>
<organism evidence="20">
    <name type="scientific">Peltocephalus dumerilianus</name>
    <name type="common">big-headed amazon river turtle</name>
    <dbReference type="NCBI Taxonomy" id="329145"/>
    <lineage>
        <taxon>Eukaryota</taxon>
        <taxon>Metazoa</taxon>
        <taxon>Chordata</taxon>
        <taxon>Craniata</taxon>
        <taxon>Vertebrata</taxon>
        <taxon>Euteleostomi</taxon>
        <taxon>Archelosauria</taxon>
        <taxon>Testudinata</taxon>
        <taxon>Testudines</taxon>
        <taxon>Pleurodira</taxon>
        <taxon>Podocnemididae</taxon>
        <taxon>Peltocephalus</taxon>
    </lineage>
</organism>
<feature type="transmembrane region" description="Helical" evidence="17">
    <location>
        <begin position="96"/>
        <end position="115"/>
    </location>
</feature>
<accession>A0A1Z4EAV3</accession>
<evidence type="ECO:0000256" key="8">
    <source>
        <dbReference type="ARBA" id="ARBA00022792"/>
    </source>
</evidence>
<keyword evidence="12 17" id="KW-0520">NAD</keyword>
<feature type="transmembrane region" description="Helical" evidence="17">
    <location>
        <begin position="274"/>
        <end position="294"/>
    </location>
</feature>
<evidence type="ECO:0000256" key="2">
    <source>
        <dbReference type="ARBA" id="ARBA00007012"/>
    </source>
</evidence>
<evidence type="ECO:0000256" key="7">
    <source>
        <dbReference type="ARBA" id="ARBA00022692"/>
    </source>
</evidence>
<evidence type="ECO:0000256" key="5">
    <source>
        <dbReference type="ARBA" id="ARBA00022448"/>
    </source>
</evidence>
<feature type="transmembrane region" description="Helical" evidence="17">
    <location>
        <begin position="152"/>
        <end position="171"/>
    </location>
</feature>
<evidence type="ECO:0000256" key="16">
    <source>
        <dbReference type="ARBA" id="ARBA00049551"/>
    </source>
</evidence>
<dbReference type="InterPro" id="IPR010933">
    <property type="entry name" value="NADH_DH_su2_C"/>
</dbReference>
<comment type="function">
    <text evidence="17">Core subunit of the mitochondrial membrane respiratory chain NADH dehydrogenase (Complex I) which catalyzes electron transfer from NADH through the respiratory chain, using ubiquinone as an electron acceptor. Essential for the catalytic activity and assembly of complex I.</text>
</comment>
<evidence type="ECO:0000256" key="1">
    <source>
        <dbReference type="ARBA" id="ARBA00004448"/>
    </source>
</evidence>
<keyword evidence="6 17" id="KW-0679">Respiratory chain</keyword>
<keyword evidence="5" id="KW-0813">Transport</keyword>
<evidence type="ECO:0000256" key="14">
    <source>
        <dbReference type="ARBA" id="ARBA00023128"/>
    </source>
</evidence>
<dbReference type="PANTHER" id="PTHR46552">
    <property type="entry name" value="NADH-UBIQUINONE OXIDOREDUCTASE CHAIN 2"/>
    <property type="match status" value="1"/>
</dbReference>
<dbReference type="EC" id="7.1.1.2" evidence="3 17"/>
<feature type="domain" description="NADH:quinone oxidoreductase/Mrp antiporter transmembrane" evidence="18">
    <location>
        <begin position="24"/>
        <end position="287"/>
    </location>
</feature>
<dbReference type="InterPro" id="IPR001750">
    <property type="entry name" value="ND/Mrp_TM"/>
</dbReference>
<keyword evidence="15 17" id="KW-0472">Membrane</keyword>
<evidence type="ECO:0000256" key="13">
    <source>
        <dbReference type="ARBA" id="ARBA00023075"/>
    </source>
</evidence>
<evidence type="ECO:0000259" key="18">
    <source>
        <dbReference type="Pfam" id="PF00361"/>
    </source>
</evidence>
<proteinExistence type="inferred from homology"/>
<keyword evidence="13 17" id="KW-0830">Ubiquinone</keyword>
<protein>
    <recommendedName>
        <fullName evidence="4 17">NADH-ubiquinone oxidoreductase chain 2</fullName>
        <ecNumber evidence="3 17">7.1.1.2</ecNumber>
    </recommendedName>
</protein>
<comment type="similarity">
    <text evidence="2 17">Belongs to the complex I subunit 2 family.</text>
</comment>
<feature type="transmembrane region" description="Helical" evidence="17">
    <location>
        <begin position="242"/>
        <end position="262"/>
    </location>
</feature>
<comment type="catalytic activity">
    <reaction evidence="16 17">
        <text>a ubiquinone + NADH + 5 H(+)(in) = a ubiquinol + NAD(+) + 4 H(+)(out)</text>
        <dbReference type="Rhea" id="RHEA:29091"/>
        <dbReference type="Rhea" id="RHEA-COMP:9565"/>
        <dbReference type="Rhea" id="RHEA-COMP:9566"/>
        <dbReference type="ChEBI" id="CHEBI:15378"/>
        <dbReference type="ChEBI" id="CHEBI:16389"/>
        <dbReference type="ChEBI" id="CHEBI:17976"/>
        <dbReference type="ChEBI" id="CHEBI:57540"/>
        <dbReference type="ChEBI" id="CHEBI:57945"/>
        <dbReference type="EC" id="7.1.1.2"/>
    </reaction>
</comment>
<name>A0A1Z4EAV3_9SAUR</name>
<keyword evidence="9 17" id="KW-1278">Translocase</keyword>
<dbReference type="GO" id="GO:0006120">
    <property type="term" value="P:mitochondrial electron transport, NADH to ubiquinone"/>
    <property type="evidence" value="ECO:0007669"/>
    <property type="project" value="InterPro"/>
</dbReference>
<keyword evidence="7 17" id="KW-0812">Transmembrane</keyword>
<evidence type="ECO:0000256" key="12">
    <source>
        <dbReference type="ARBA" id="ARBA00023027"/>
    </source>
</evidence>
<feature type="transmembrane region" description="Helical" evidence="17">
    <location>
        <begin position="57"/>
        <end position="76"/>
    </location>
</feature>
<dbReference type="InterPro" id="IPR003917">
    <property type="entry name" value="NADH_UbQ_OxRdtase_chain2"/>
</dbReference>
<gene>
    <name evidence="20" type="primary">ND2</name>
</gene>
<keyword evidence="8 17" id="KW-0999">Mitochondrion inner membrane</keyword>
<evidence type="ECO:0000256" key="4">
    <source>
        <dbReference type="ARBA" id="ARBA00021008"/>
    </source>
</evidence>
<dbReference type="PANTHER" id="PTHR46552:SF1">
    <property type="entry name" value="NADH-UBIQUINONE OXIDOREDUCTASE CHAIN 2"/>
    <property type="match status" value="1"/>
</dbReference>